<feature type="compositionally biased region" description="Low complexity" evidence="7">
    <location>
        <begin position="359"/>
        <end position="388"/>
    </location>
</feature>
<feature type="compositionally biased region" description="Low complexity" evidence="7">
    <location>
        <begin position="919"/>
        <end position="934"/>
    </location>
</feature>
<feature type="compositionally biased region" description="Pro residues" evidence="7">
    <location>
        <begin position="339"/>
        <end position="348"/>
    </location>
</feature>
<feature type="region of interest" description="Disordered" evidence="7">
    <location>
        <begin position="223"/>
        <end position="419"/>
    </location>
</feature>
<feature type="compositionally biased region" description="Basic and acidic residues" evidence="7">
    <location>
        <begin position="791"/>
        <end position="801"/>
    </location>
</feature>
<feature type="region of interest" description="Disordered" evidence="7">
    <location>
        <begin position="432"/>
        <end position="453"/>
    </location>
</feature>
<dbReference type="EMBL" id="LS398547">
    <property type="protein sequence ID" value="SPR08695.1"/>
    <property type="molecule type" value="Genomic_DNA"/>
</dbReference>
<feature type="compositionally biased region" description="Polar residues" evidence="7">
    <location>
        <begin position="389"/>
        <end position="404"/>
    </location>
</feature>
<feature type="compositionally biased region" description="Pro residues" evidence="7">
    <location>
        <begin position="408"/>
        <end position="417"/>
    </location>
</feature>
<evidence type="ECO:0000256" key="2">
    <source>
        <dbReference type="ARBA" id="ARBA00019563"/>
    </source>
</evidence>
<evidence type="ECO:0000313" key="9">
    <source>
        <dbReference type="Proteomes" id="UP000244960"/>
    </source>
</evidence>
<reference evidence="9" key="1">
    <citation type="submission" date="2018-03" db="EMBL/GenBank/DDBJ databases">
        <authorList>
            <person name="Batty M. E."/>
            <person name="Batty M E."/>
        </authorList>
    </citation>
    <scope>NUCLEOTIDE SEQUENCE [LARGE SCALE GENOMIC DNA]</scope>
</reference>
<name>A0A2U3R658_ORITS</name>
<proteinExistence type="predicted"/>
<feature type="coiled-coil region" evidence="6">
    <location>
        <begin position="158"/>
        <end position="204"/>
    </location>
</feature>
<feature type="compositionally biased region" description="Basic and acidic residues" evidence="7">
    <location>
        <begin position="814"/>
        <end position="831"/>
    </location>
</feature>
<feature type="compositionally biased region" description="Low complexity" evidence="7">
    <location>
        <begin position="232"/>
        <end position="250"/>
    </location>
</feature>
<sequence>MAPDNKPINNKSSGLISKSQEQNIKDLGKKIDLMIQQVDTLDSKMRSRSAEGNTLNVKVIRALNNVMKSVPKTLQQFSQEILQQSKLARQQPQKGQYDDAFRKKRAEAKEKKEYLEKQKQEFMGLVSKLGEEMKLVGKPGGQISEIKDTIDKLHAIVNKSAQHQLQNTLGELQAMINEHKQNQLQDALDDLENIINDHKQNQKEQKAPIPPEKHAHDVTSIKNQAQQNTGISQPDAPKSASKSAADISQSTQHSSPATPTATVQQHEPQKTPPPVPPKPSKNTIEELKAKIAQAQQNAGINQPDAPKPASKSAADISQSTQHSSPVTPTATVQQHEPQKTPPPVPPKPSKNTIEELKAKIAQAQQNAGINQPDAPKSASKSAADISQSTQHSSPVTPTATAQQHEPQKTPPPVPPKPSKNIIEELKAKILQTQQQVDRQSYINPSSSPQPLSSTIEHAKDRVLTLDPQYRYAQAAQNISGPDAETNQMPVDQILQAFKGLKALINSVIAEDDKFKVWQQQNPSKSLDDFKHDTTQMDSLSQETKELLSSLGSEGYANIMGSAANIDPAQQMSFAASFSTLDWDTQANSVGNTTQKTITNDAGEKVTDLISYSHKTQLSANVNGVTKTVTKHRTIDIPSAVEENKGPLDLALVAQDATGKNMPESKAVYLTAHYNQEGKLVEITHPEPLQFFSNEPGSPAYTVINNEVYTLPITKEKYDQLTKEISQNMQEQDKDKERVQEAVDKFTVGSHQTDIHKEKSIQNADEVSNDDSKSLKSMNEFTIGSRQTGDIYQDKSTQKPDEISSDAPKSLKSIAPDENKNKIQSTDHKSKNSNEYVQHMINSFNQNYNKIDSNEPNRTEQVKLKHVVKSMPESPKNSTQIDPNEEGSSGYVKRVVESMEQTLPNPSEIAQILQVNLANTSQRSSSMSISTPTNTPRNNNQSKSHTKGIG</sequence>
<dbReference type="GO" id="GO:0005737">
    <property type="term" value="C:cytoplasm"/>
    <property type="evidence" value="ECO:0007669"/>
    <property type="project" value="UniProtKB-SubCell"/>
</dbReference>
<dbReference type="RefSeq" id="WP_109490154.1">
    <property type="nucleotide sequence ID" value="NZ_LS398547.1"/>
</dbReference>
<evidence type="ECO:0000313" key="8">
    <source>
        <dbReference type="EMBL" id="SPR08695.1"/>
    </source>
</evidence>
<feature type="compositionally biased region" description="Polar residues" evidence="7">
    <location>
        <begin position="774"/>
        <end position="789"/>
    </location>
</feature>
<evidence type="ECO:0000256" key="4">
    <source>
        <dbReference type="ARBA" id="ARBA00030482"/>
    </source>
</evidence>
<accession>A0A2U3R658</accession>
<evidence type="ECO:0000256" key="1">
    <source>
        <dbReference type="ARBA" id="ARBA00004496"/>
    </source>
</evidence>
<keyword evidence="3" id="KW-0963">Cytoplasm</keyword>
<dbReference type="AlphaFoldDB" id="A0A2U3R658"/>
<feature type="region of interest" description="Disordered" evidence="7">
    <location>
        <begin position="846"/>
        <end position="887"/>
    </location>
</feature>
<feature type="region of interest" description="Disordered" evidence="7">
    <location>
        <begin position="915"/>
        <end position="949"/>
    </location>
</feature>
<feature type="compositionally biased region" description="Basic and acidic residues" evidence="7">
    <location>
        <begin position="851"/>
        <end position="862"/>
    </location>
</feature>
<dbReference type="InterPro" id="IPR020954">
    <property type="entry name" value="Rickettsia_antigen_120kDa"/>
</dbReference>
<feature type="compositionally biased region" description="Polar residues" evidence="7">
    <location>
        <begin position="251"/>
        <end position="266"/>
    </location>
</feature>
<dbReference type="Pfam" id="PF12574">
    <property type="entry name" value="120_Rick_ant"/>
    <property type="match status" value="1"/>
</dbReference>
<feature type="compositionally biased region" description="Pro residues" evidence="7">
    <location>
        <begin position="270"/>
        <end position="279"/>
    </location>
</feature>
<keyword evidence="6" id="KW-0175">Coiled coil</keyword>
<protein>
    <recommendedName>
        <fullName evidence="2">Antigenic heat-stable 120 kDa protein</fullName>
    </recommendedName>
    <alternativeName>
        <fullName evidence="4">120 kDa antigen</fullName>
    </alternativeName>
    <alternativeName>
        <fullName evidence="5">Protein PS 120</fullName>
    </alternativeName>
</protein>
<gene>
    <name evidence="8" type="ORF">UT176_01393</name>
</gene>
<feature type="region of interest" description="Disordered" evidence="7">
    <location>
        <begin position="745"/>
        <end position="832"/>
    </location>
</feature>
<evidence type="ECO:0000256" key="7">
    <source>
        <dbReference type="SAM" id="MobiDB-lite"/>
    </source>
</evidence>
<evidence type="ECO:0000256" key="5">
    <source>
        <dbReference type="ARBA" id="ARBA00032482"/>
    </source>
</evidence>
<feature type="compositionally biased region" description="Polar residues" evidence="7">
    <location>
        <begin position="7"/>
        <end position="21"/>
    </location>
</feature>
<feature type="region of interest" description="Disordered" evidence="7">
    <location>
        <begin position="1"/>
        <end position="21"/>
    </location>
</feature>
<feature type="compositionally biased region" description="Low complexity" evidence="7">
    <location>
        <begin position="290"/>
        <end position="315"/>
    </location>
</feature>
<comment type="subcellular location">
    <subcellularLocation>
        <location evidence="1">Cytoplasm</location>
    </subcellularLocation>
</comment>
<organism evidence="8 9">
    <name type="scientific">Orientia tsutsugamushi</name>
    <name type="common">Rickettsia tsutsugamushi</name>
    <dbReference type="NCBI Taxonomy" id="784"/>
    <lineage>
        <taxon>Bacteria</taxon>
        <taxon>Pseudomonadati</taxon>
        <taxon>Pseudomonadota</taxon>
        <taxon>Alphaproteobacteria</taxon>
        <taxon>Rickettsiales</taxon>
        <taxon>Rickettsiaceae</taxon>
        <taxon>Rickettsieae</taxon>
        <taxon>Orientia</taxon>
    </lineage>
</organism>
<evidence type="ECO:0000256" key="3">
    <source>
        <dbReference type="ARBA" id="ARBA00022490"/>
    </source>
</evidence>
<dbReference type="Proteomes" id="UP000244960">
    <property type="component" value="Chromosome I"/>
</dbReference>
<evidence type="ECO:0000256" key="6">
    <source>
        <dbReference type="SAM" id="Coils"/>
    </source>
</evidence>
<feature type="compositionally biased region" description="Polar residues" evidence="7">
    <location>
        <begin position="316"/>
        <end position="335"/>
    </location>
</feature>